<keyword evidence="14" id="KW-0133">Cell shape</keyword>
<dbReference type="GO" id="GO:0009252">
    <property type="term" value="P:peptidoglycan biosynthetic process"/>
    <property type="evidence" value="ECO:0007669"/>
    <property type="project" value="UniProtKB-KW"/>
</dbReference>
<evidence type="ECO:0000256" key="12">
    <source>
        <dbReference type="ARBA" id="ARBA00032932"/>
    </source>
</evidence>
<dbReference type="GO" id="GO:0071555">
    <property type="term" value="P:cell wall organization"/>
    <property type="evidence" value="ECO:0007669"/>
    <property type="project" value="UniProtKB-KW"/>
</dbReference>
<keyword evidence="16" id="KW-1185">Reference proteome</keyword>
<dbReference type="Proteomes" id="UP000011910">
    <property type="component" value="Unassembled WGS sequence"/>
</dbReference>
<feature type="transmembrane region" description="Helical" evidence="14">
    <location>
        <begin position="69"/>
        <end position="90"/>
    </location>
</feature>
<organism evidence="15 16">
    <name type="scientific">Cesiribacter andamanensis AMV16</name>
    <dbReference type="NCBI Taxonomy" id="1279009"/>
    <lineage>
        <taxon>Bacteria</taxon>
        <taxon>Pseudomonadati</taxon>
        <taxon>Bacteroidota</taxon>
        <taxon>Cytophagia</taxon>
        <taxon>Cytophagales</taxon>
        <taxon>Cesiribacteraceae</taxon>
        <taxon>Cesiribacter</taxon>
    </lineage>
</organism>
<dbReference type="InterPro" id="IPR003824">
    <property type="entry name" value="UppP"/>
</dbReference>
<dbReference type="PANTHER" id="PTHR30622">
    <property type="entry name" value="UNDECAPRENYL-DIPHOSPHATASE"/>
    <property type="match status" value="1"/>
</dbReference>
<feature type="transmembrane region" description="Helical" evidence="14">
    <location>
        <begin position="240"/>
        <end position="259"/>
    </location>
</feature>
<keyword evidence="14" id="KW-0961">Cell wall biogenesis/degradation</keyword>
<dbReference type="GO" id="GO:0046677">
    <property type="term" value="P:response to antibiotic"/>
    <property type="evidence" value="ECO:0007669"/>
    <property type="project" value="UniProtKB-UniRule"/>
</dbReference>
<comment type="catalytic activity">
    <reaction evidence="13 14">
        <text>di-trans,octa-cis-undecaprenyl diphosphate + H2O = di-trans,octa-cis-undecaprenyl phosphate + phosphate + H(+)</text>
        <dbReference type="Rhea" id="RHEA:28094"/>
        <dbReference type="ChEBI" id="CHEBI:15377"/>
        <dbReference type="ChEBI" id="CHEBI:15378"/>
        <dbReference type="ChEBI" id="CHEBI:43474"/>
        <dbReference type="ChEBI" id="CHEBI:58405"/>
        <dbReference type="ChEBI" id="CHEBI:60392"/>
        <dbReference type="EC" id="3.6.1.27"/>
    </reaction>
</comment>
<keyword evidence="14" id="KW-0573">Peptidoglycan synthesis</keyword>
<keyword evidence="9 14" id="KW-0472">Membrane</keyword>
<evidence type="ECO:0000313" key="16">
    <source>
        <dbReference type="Proteomes" id="UP000011910"/>
    </source>
</evidence>
<proteinExistence type="inferred from homology"/>
<evidence type="ECO:0000256" key="1">
    <source>
        <dbReference type="ARBA" id="ARBA00004651"/>
    </source>
</evidence>
<sequence>MSLIEAIILGIIEGLTEFLPVSSTGHMILASYLMQMQETALLKTFEVVIQLGAILAIVWLYAKRFLTSFTIYLKLVVAFLPTGIIGLLAYKTIKAYLFSPGVVAVSLILGGAVLVLLNRRIETTASKYPDVGDISFKRAFLIGVAQCFSMIPGVSRAAATIIGGVYYGLDKKQAAEFSFLLAVPTMFAASGYDLLKADIAYTSETLTILGVGLLMAFLTAWVVVKVFVKYIHLISFKHFGYYRIVIGIIFLILIFTGVLDDAQLLPVGSGLAP</sequence>
<feature type="transmembrane region" description="Helical" evidence="14">
    <location>
        <begin position="96"/>
        <end position="117"/>
    </location>
</feature>
<dbReference type="OrthoDB" id="9808289at2"/>
<evidence type="ECO:0000256" key="6">
    <source>
        <dbReference type="ARBA" id="ARBA00022692"/>
    </source>
</evidence>
<dbReference type="EC" id="3.6.1.27" evidence="3 14"/>
<evidence type="ECO:0000256" key="3">
    <source>
        <dbReference type="ARBA" id="ARBA00012374"/>
    </source>
</evidence>
<feature type="transmembrane region" description="Helical" evidence="14">
    <location>
        <begin position="177"/>
        <end position="195"/>
    </location>
</feature>
<comment type="subcellular location">
    <subcellularLocation>
        <location evidence="1 14">Cell membrane</location>
        <topology evidence="1 14">Multi-pass membrane protein</topology>
    </subcellularLocation>
</comment>
<evidence type="ECO:0000313" key="15">
    <source>
        <dbReference type="EMBL" id="EMR01055.1"/>
    </source>
</evidence>
<evidence type="ECO:0000256" key="4">
    <source>
        <dbReference type="ARBA" id="ARBA00021581"/>
    </source>
</evidence>
<name>M7NGU6_9BACT</name>
<evidence type="ECO:0000256" key="9">
    <source>
        <dbReference type="ARBA" id="ARBA00023136"/>
    </source>
</evidence>
<dbReference type="PATRIC" id="fig|1279009.4.peg.3871"/>
<evidence type="ECO:0000256" key="5">
    <source>
        <dbReference type="ARBA" id="ARBA00022475"/>
    </source>
</evidence>
<keyword evidence="5 14" id="KW-1003">Cell membrane</keyword>
<feature type="transmembrane region" description="Helical" evidence="14">
    <location>
        <begin position="40"/>
        <end position="62"/>
    </location>
</feature>
<dbReference type="GO" id="GO:0008360">
    <property type="term" value="P:regulation of cell shape"/>
    <property type="evidence" value="ECO:0007669"/>
    <property type="project" value="UniProtKB-KW"/>
</dbReference>
<evidence type="ECO:0000256" key="14">
    <source>
        <dbReference type="HAMAP-Rule" id="MF_01006"/>
    </source>
</evidence>
<dbReference type="GO" id="GO:0050380">
    <property type="term" value="F:undecaprenyl-diphosphatase activity"/>
    <property type="evidence" value="ECO:0007669"/>
    <property type="project" value="UniProtKB-UniRule"/>
</dbReference>
<reference evidence="15 16" key="1">
    <citation type="journal article" date="2013" name="Genome Announc.">
        <title>Draft Genome Sequence of Cesiribacter andamanensis Strain AMV16T, Isolated from a Soil Sample from a Mud Volcano in the Andaman Islands, India.</title>
        <authorList>
            <person name="Shivaji S."/>
            <person name="Ara S."/>
            <person name="Begum Z."/>
            <person name="Srinivas T.N."/>
            <person name="Singh A."/>
            <person name="Kumar Pinnaka A."/>
        </authorList>
    </citation>
    <scope>NUCLEOTIDE SEQUENCE [LARGE SCALE GENOMIC DNA]</scope>
    <source>
        <strain evidence="15 16">AMV16</strain>
    </source>
</reference>
<keyword evidence="8 14" id="KW-1133">Transmembrane helix</keyword>
<evidence type="ECO:0000256" key="10">
    <source>
        <dbReference type="ARBA" id="ARBA00023251"/>
    </source>
</evidence>
<dbReference type="eggNOG" id="COG1968">
    <property type="taxonomic scope" value="Bacteria"/>
</dbReference>
<dbReference type="RefSeq" id="WP_009197205.1">
    <property type="nucleotide sequence ID" value="NZ_AODQ01000151.1"/>
</dbReference>
<keyword evidence="6 14" id="KW-0812">Transmembrane</keyword>
<evidence type="ECO:0000256" key="2">
    <source>
        <dbReference type="ARBA" id="ARBA00010621"/>
    </source>
</evidence>
<keyword evidence="10 14" id="KW-0046">Antibiotic resistance</keyword>
<dbReference type="GO" id="GO:0005886">
    <property type="term" value="C:plasma membrane"/>
    <property type="evidence" value="ECO:0007669"/>
    <property type="project" value="UniProtKB-SubCell"/>
</dbReference>
<comment type="similarity">
    <text evidence="2 14">Belongs to the UppP family.</text>
</comment>
<evidence type="ECO:0000256" key="11">
    <source>
        <dbReference type="ARBA" id="ARBA00032707"/>
    </source>
</evidence>
<evidence type="ECO:0000256" key="8">
    <source>
        <dbReference type="ARBA" id="ARBA00022989"/>
    </source>
</evidence>
<evidence type="ECO:0000256" key="13">
    <source>
        <dbReference type="ARBA" id="ARBA00047594"/>
    </source>
</evidence>
<feature type="transmembrane region" description="Helical" evidence="14">
    <location>
        <begin position="207"/>
        <end position="228"/>
    </location>
</feature>
<dbReference type="STRING" id="1279009.ADICEAN_03826"/>
<dbReference type="NCBIfam" id="NF001389">
    <property type="entry name" value="PRK00281.1-2"/>
    <property type="match status" value="1"/>
</dbReference>
<gene>
    <name evidence="14 15" type="primary">uppP</name>
    <name evidence="15" type="ORF">ADICEAN_03826</name>
</gene>
<accession>M7NGU6</accession>
<dbReference type="PANTHER" id="PTHR30622:SF3">
    <property type="entry name" value="UNDECAPRENYL-DIPHOSPHATASE"/>
    <property type="match status" value="1"/>
</dbReference>
<dbReference type="EMBL" id="AODQ01000151">
    <property type="protein sequence ID" value="EMR01055.1"/>
    <property type="molecule type" value="Genomic_DNA"/>
</dbReference>
<dbReference type="HAMAP" id="MF_01006">
    <property type="entry name" value="Undec_diphosphatase"/>
    <property type="match status" value="1"/>
</dbReference>
<comment type="miscellaneous">
    <text evidence="14">Bacitracin is thought to be involved in the inhibition of peptidoglycan synthesis by sequestering undecaprenyl diphosphate, thereby reducing the pool of lipid carrier available.</text>
</comment>
<dbReference type="AlphaFoldDB" id="M7NGU6"/>
<dbReference type="NCBIfam" id="TIGR00753">
    <property type="entry name" value="undec_PP_bacA"/>
    <property type="match status" value="1"/>
</dbReference>
<evidence type="ECO:0000256" key="7">
    <source>
        <dbReference type="ARBA" id="ARBA00022801"/>
    </source>
</evidence>
<protein>
    <recommendedName>
        <fullName evidence="4 14">Undecaprenyl-diphosphatase</fullName>
        <ecNumber evidence="3 14">3.6.1.27</ecNumber>
    </recommendedName>
    <alternativeName>
        <fullName evidence="12 14">Bacitracin resistance protein</fullName>
    </alternativeName>
    <alternativeName>
        <fullName evidence="11 14">Undecaprenyl pyrophosphate phosphatase</fullName>
    </alternativeName>
</protein>
<comment type="function">
    <text evidence="14">Catalyzes the dephosphorylation of undecaprenyl diphosphate (UPP). Confers resistance to bacitracin.</text>
</comment>
<dbReference type="Pfam" id="PF02673">
    <property type="entry name" value="BacA"/>
    <property type="match status" value="1"/>
</dbReference>
<dbReference type="NCBIfam" id="NF001390">
    <property type="entry name" value="PRK00281.1-4"/>
    <property type="match status" value="1"/>
</dbReference>
<comment type="caution">
    <text evidence="15">The sequence shown here is derived from an EMBL/GenBank/DDBJ whole genome shotgun (WGS) entry which is preliminary data.</text>
</comment>
<keyword evidence="7 14" id="KW-0378">Hydrolase</keyword>